<reference evidence="2" key="1">
    <citation type="submission" date="2021-07" db="EMBL/GenBank/DDBJ databases">
        <authorList>
            <person name="Durling M."/>
        </authorList>
    </citation>
    <scope>NUCLEOTIDE SEQUENCE</scope>
</reference>
<comment type="caution">
    <text evidence="2">The sequence shown here is derived from an EMBL/GenBank/DDBJ whole genome shotgun (WGS) entry which is preliminary data.</text>
</comment>
<dbReference type="AlphaFoldDB" id="A0A9N9L382"/>
<protein>
    <submittedName>
        <fullName evidence="2">Uncharacterized protein</fullName>
    </submittedName>
</protein>
<feature type="compositionally biased region" description="Basic and acidic residues" evidence="1">
    <location>
        <begin position="64"/>
        <end position="73"/>
    </location>
</feature>
<dbReference type="EMBL" id="CAJVRL010000081">
    <property type="protein sequence ID" value="CAG8958299.1"/>
    <property type="molecule type" value="Genomic_DNA"/>
</dbReference>
<keyword evidence="3" id="KW-1185">Reference proteome</keyword>
<dbReference type="Proteomes" id="UP000696280">
    <property type="component" value="Unassembled WGS sequence"/>
</dbReference>
<gene>
    <name evidence="2" type="ORF">HYFRA_00000654</name>
</gene>
<sequence length="107" mass="11994">MRFGIRLQRMKIPNLLYRVNEEEQAEEEQAALHILVNVGWAWGSDAFRGMNQHPAETPKCSRSRNCEGQKSRSVDGMPSYELLGLVTMHKESAGSMAVTFGSILNPT</sequence>
<name>A0A9N9L382_9HELO</name>
<evidence type="ECO:0000313" key="2">
    <source>
        <dbReference type="EMBL" id="CAG8958299.1"/>
    </source>
</evidence>
<proteinExistence type="predicted"/>
<evidence type="ECO:0000256" key="1">
    <source>
        <dbReference type="SAM" id="MobiDB-lite"/>
    </source>
</evidence>
<organism evidence="2 3">
    <name type="scientific">Hymenoscyphus fraxineus</name>
    <dbReference type="NCBI Taxonomy" id="746836"/>
    <lineage>
        <taxon>Eukaryota</taxon>
        <taxon>Fungi</taxon>
        <taxon>Dikarya</taxon>
        <taxon>Ascomycota</taxon>
        <taxon>Pezizomycotina</taxon>
        <taxon>Leotiomycetes</taxon>
        <taxon>Helotiales</taxon>
        <taxon>Helotiaceae</taxon>
        <taxon>Hymenoscyphus</taxon>
    </lineage>
</organism>
<feature type="region of interest" description="Disordered" evidence="1">
    <location>
        <begin position="53"/>
        <end position="73"/>
    </location>
</feature>
<evidence type="ECO:0000313" key="3">
    <source>
        <dbReference type="Proteomes" id="UP000696280"/>
    </source>
</evidence>
<accession>A0A9N9L382</accession>